<evidence type="ECO:0000259" key="2">
    <source>
        <dbReference type="Pfam" id="PF12120"/>
    </source>
</evidence>
<accession>A0A344THE3</accession>
<name>A0A344THE3_9BACT</name>
<feature type="domain" description="Rifampin ADP-ribosyltransferase" evidence="2">
    <location>
        <begin position="17"/>
        <end position="115"/>
    </location>
</feature>
<dbReference type="RefSeq" id="WP_114066849.1">
    <property type="nucleotide sequence ID" value="NZ_CP030850.1"/>
</dbReference>
<feature type="region of interest" description="Disordered" evidence="1">
    <location>
        <begin position="78"/>
        <end position="106"/>
    </location>
</feature>
<dbReference type="NCBIfam" id="NF033144">
    <property type="entry name" value="rifampin_ARR"/>
    <property type="match status" value="1"/>
</dbReference>
<dbReference type="GO" id="GO:0016740">
    <property type="term" value="F:transferase activity"/>
    <property type="evidence" value="ECO:0007669"/>
    <property type="project" value="UniProtKB-KW"/>
</dbReference>
<keyword evidence="4" id="KW-1185">Reference proteome</keyword>
<evidence type="ECO:0000256" key="1">
    <source>
        <dbReference type="SAM" id="MobiDB-lite"/>
    </source>
</evidence>
<dbReference type="InterPro" id="IPR038611">
    <property type="entry name" value="Arr_sf"/>
</dbReference>
<dbReference type="Pfam" id="PF12120">
    <property type="entry name" value="Arr-ms"/>
    <property type="match status" value="1"/>
</dbReference>
<evidence type="ECO:0000313" key="4">
    <source>
        <dbReference type="Proteomes" id="UP000251993"/>
    </source>
</evidence>
<dbReference type="KEGG" id="run:DR864_10120"/>
<dbReference type="InterPro" id="IPR021975">
    <property type="entry name" value="Rifampin_Arr"/>
</dbReference>
<gene>
    <name evidence="3" type="primary">arr</name>
    <name evidence="3" type="ORF">DR864_10120</name>
</gene>
<dbReference type="AlphaFoldDB" id="A0A344THE3"/>
<protein>
    <submittedName>
        <fullName evidence="3">NAD(+)--rifampin ADP-ribosyltransferase</fullName>
    </submittedName>
</protein>
<keyword evidence="3" id="KW-0808">Transferase</keyword>
<dbReference type="OrthoDB" id="5509356at2"/>
<organism evidence="3 4">
    <name type="scientific">Runella rosea</name>
    <dbReference type="NCBI Taxonomy" id="2259595"/>
    <lineage>
        <taxon>Bacteria</taxon>
        <taxon>Pseudomonadati</taxon>
        <taxon>Bacteroidota</taxon>
        <taxon>Cytophagia</taxon>
        <taxon>Cytophagales</taxon>
        <taxon>Spirosomataceae</taxon>
        <taxon>Runella</taxon>
    </lineage>
</organism>
<sequence>MQTNSSEDKPDLSSPKFYHGTKANLKQGDLIEPGFNSNYGKGKKASYVYLTATLDAAIWGAELALGEAPGRIYIVDPTGTIEDDPNLTDKKYPGNPTKSYRTKSPLRVSGEVTDWQGHAPEQLNAMKEHLARLKQLGIEAIED</sequence>
<reference evidence="3 4" key="1">
    <citation type="submission" date="2018-07" db="EMBL/GenBank/DDBJ databases">
        <title>Genome sequencing of Runella.</title>
        <authorList>
            <person name="Baek M.-G."/>
            <person name="Yi H."/>
        </authorList>
    </citation>
    <scope>NUCLEOTIDE SEQUENCE [LARGE SCALE GENOMIC DNA]</scope>
    <source>
        <strain evidence="3 4">HYN0085</strain>
    </source>
</reference>
<dbReference type="EMBL" id="CP030850">
    <property type="protein sequence ID" value="AXE18064.1"/>
    <property type="molecule type" value="Genomic_DNA"/>
</dbReference>
<evidence type="ECO:0000313" key="3">
    <source>
        <dbReference type="EMBL" id="AXE18064.1"/>
    </source>
</evidence>
<dbReference type="Proteomes" id="UP000251993">
    <property type="component" value="Chromosome"/>
</dbReference>
<dbReference type="Gene3D" id="3.20.170.40">
    <property type="entry name" value="Rifampin ADP-ribosyltransferase domain"/>
    <property type="match status" value="1"/>
</dbReference>
<proteinExistence type="predicted"/>